<organism evidence="2 3">
    <name type="scientific">Caenorhabditis remanei</name>
    <name type="common">Caenorhabditis vulgaris</name>
    <dbReference type="NCBI Taxonomy" id="31234"/>
    <lineage>
        <taxon>Eukaryota</taxon>
        <taxon>Metazoa</taxon>
        <taxon>Ecdysozoa</taxon>
        <taxon>Nematoda</taxon>
        <taxon>Chromadorea</taxon>
        <taxon>Rhabditida</taxon>
        <taxon>Rhabditina</taxon>
        <taxon>Rhabditomorpha</taxon>
        <taxon>Rhabditoidea</taxon>
        <taxon>Rhabditidae</taxon>
        <taxon>Peloderinae</taxon>
        <taxon>Caenorhabditis</taxon>
    </lineage>
</organism>
<dbReference type="EMBL" id="WUAV01000006">
    <property type="protein sequence ID" value="KAF1745966.1"/>
    <property type="molecule type" value="Genomic_DNA"/>
</dbReference>
<feature type="compositionally biased region" description="Basic and acidic residues" evidence="1">
    <location>
        <begin position="34"/>
        <end position="75"/>
    </location>
</feature>
<evidence type="ECO:0000313" key="2">
    <source>
        <dbReference type="EMBL" id="KAF1745966.1"/>
    </source>
</evidence>
<dbReference type="RefSeq" id="XP_003090969.2">
    <property type="nucleotide sequence ID" value="XM_003090921.2"/>
</dbReference>
<dbReference type="CTD" id="9797494"/>
<dbReference type="GeneID" id="9797494"/>
<comment type="caution">
    <text evidence="2">The sequence shown here is derived from an EMBL/GenBank/DDBJ whole genome shotgun (WGS) entry which is preliminary data.</text>
</comment>
<evidence type="ECO:0000313" key="3">
    <source>
        <dbReference type="Proteomes" id="UP000483820"/>
    </source>
</evidence>
<reference evidence="2 3" key="1">
    <citation type="submission" date="2019-12" db="EMBL/GenBank/DDBJ databases">
        <title>Chromosome-level assembly of the Caenorhabditis remanei genome.</title>
        <authorList>
            <person name="Teterina A.A."/>
            <person name="Willis J.H."/>
            <person name="Phillips P.C."/>
        </authorList>
    </citation>
    <scope>NUCLEOTIDE SEQUENCE [LARGE SCALE GENOMIC DNA]</scope>
    <source>
        <strain evidence="2 3">PX506</strain>
        <tissue evidence="2">Whole organism</tissue>
    </source>
</reference>
<dbReference type="Proteomes" id="UP000483820">
    <property type="component" value="Chromosome X"/>
</dbReference>
<protein>
    <submittedName>
        <fullName evidence="2">Uncharacterized protein</fullName>
    </submittedName>
</protein>
<evidence type="ECO:0000256" key="1">
    <source>
        <dbReference type="SAM" id="MobiDB-lite"/>
    </source>
</evidence>
<accession>A0A6A5FTZ0</accession>
<sequence length="149" mass="16870">MLVDWNMYTKQISYILEAVDEEEDPEWAAGRGKTLADQERIRQRKSERARKEMEERERKVKEGRDEAPDVERDEPLPSSSTPDLQKTSEESDDLVAPVEEMMEREATPASSSPPETDCSFSLAFVLEAPSESSQHDEAEDSDGAGTIQY</sequence>
<gene>
    <name evidence="2" type="ORF">GCK72_022415</name>
</gene>
<dbReference type="KEGG" id="crq:GCK72_022415"/>
<name>A0A6A5FTZ0_CAERE</name>
<dbReference type="AlphaFoldDB" id="A0A6A5FTZ0"/>
<proteinExistence type="predicted"/>
<feature type="region of interest" description="Disordered" evidence="1">
    <location>
        <begin position="20"/>
        <end position="149"/>
    </location>
</feature>